<dbReference type="Proteomes" id="UP001222087">
    <property type="component" value="Chromosome"/>
</dbReference>
<protein>
    <submittedName>
        <fullName evidence="1">Uncharacterized protein</fullName>
    </submittedName>
</protein>
<evidence type="ECO:0000313" key="2">
    <source>
        <dbReference type="Proteomes" id="UP001222087"/>
    </source>
</evidence>
<name>A0ABY8AU69_9GAMM</name>
<keyword evidence="2" id="KW-1185">Reference proteome</keyword>
<sequence length="206" mass="23671">MFNELIANIFGGLSKIDNLLNQDAIDEASQVLTRTSSSFNILISNIPIDNALQRSLLPLLRKELTEISTKFYLALTYKRVDGFNTATQRYDFPQAKQLYQEIISLLKFMKTEYLHAAKDGKEQTPVFVDFFKQYSHLLRSFEEAVNKYNAAIKVAQVCNNLTKAFNFGETQRQFGLNLEQRSRYTLFPREFPITKETADSASNLTL</sequence>
<proteinExistence type="predicted"/>
<reference evidence="1 2" key="1">
    <citation type="submission" date="2023-02" db="EMBL/GenBank/DDBJ databases">
        <title>Genome Sequence of L. cardiaca H63T.</title>
        <authorList>
            <person name="Lopez A.E."/>
            <person name="Cianciotto N.P."/>
        </authorList>
    </citation>
    <scope>NUCLEOTIDE SEQUENCE [LARGE SCALE GENOMIC DNA]</scope>
    <source>
        <strain evidence="1 2">H63</strain>
    </source>
</reference>
<dbReference type="EMBL" id="CP119078">
    <property type="protein sequence ID" value="WED44235.1"/>
    <property type="molecule type" value="Genomic_DNA"/>
</dbReference>
<dbReference type="RefSeq" id="WP_275090052.1">
    <property type="nucleotide sequence ID" value="NZ_CP119078.1"/>
</dbReference>
<gene>
    <name evidence="1" type="ORF">PXX05_05475</name>
</gene>
<organism evidence="1 2">
    <name type="scientific">Legionella cardiaca</name>
    <dbReference type="NCBI Taxonomy" id="1071983"/>
    <lineage>
        <taxon>Bacteria</taxon>
        <taxon>Pseudomonadati</taxon>
        <taxon>Pseudomonadota</taxon>
        <taxon>Gammaproteobacteria</taxon>
        <taxon>Legionellales</taxon>
        <taxon>Legionellaceae</taxon>
        <taxon>Legionella</taxon>
    </lineage>
</organism>
<accession>A0ABY8AU69</accession>
<evidence type="ECO:0000313" key="1">
    <source>
        <dbReference type="EMBL" id="WED44235.1"/>
    </source>
</evidence>